<dbReference type="RefSeq" id="WP_009990398.1">
    <property type="nucleotide sequence ID" value="NZ_CP011055.2"/>
</dbReference>
<protein>
    <recommendedName>
        <fullName evidence="9">Aspartate--tRNA(Asp/Asn) ligase</fullName>
        <ecNumber evidence="9">6.1.1.23</ecNumber>
    </recommendedName>
    <alternativeName>
        <fullName evidence="9">Aspartyl-tRNA synthetase</fullName>
        <shortName evidence="9">AspRS</shortName>
    </alternativeName>
    <alternativeName>
        <fullName evidence="9">Non-discriminating aspartyl-tRNA synthetase</fullName>
        <shortName evidence="9">ND-AspRS</shortName>
    </alternativeName>
</protein>
<dbReference type="EMBL" id="CP033237">
    <property type="protein sequence ID" value="AZF73206.1"/>
    <property type="molecule type" value="Genomic_DNA"/>
</dbReference>
<dbReference type="PATRIC" id="fig|2287.6.peg.1246"/>
<dbReference type="EMBL" id="CP033241">
    <property type="protein sequence ID" value="AZF83682.1"/>
    <property type="molecule type" value="Genomic_DNA"/>
</dbReference>
<feature type="binding site" evidence="9">
    <location>
        <position position="355"/>
    </location>
    <ligand>
        <name>Mg(2+)</name>
        <dbReference type="ChEBI" id="CHEBI:18420"/>
        <label>2</label>
    </ligand>
</feature>
<evidence type="ECO:0000313" key="22">
    <source>
        <dbReference type="EMBL" id="SAI83712.1"/>
    </source>
</evidence>
<evidence type="ECO:0000256" key="9">
    <source>
        <dbReference type="HAMAP-Rule" id="MF_02075"/>
    </source>
</evidence>
<reference evidence="11" key="5">
    <citation type="submission" date="2018-10" db="EMBL/GenBank/DDBJ databases">
        <authorList>
            <person name="McCarthy S."/>
            <person name="Gradnigo J."/>
            <person name="Johnson T."/>
            <person name="Payne S."/>
            <person name="Lipzen A."/>
            <person name="Schackwitz W."/>
            <person name="Martin J."/>
            <person name="Moriyama E."/>
            <person name="Blum P."/>
        </authorList>
    </citation>
    <scope>NUCLEOTIDE SEQUENCE</scope>
    <source>
        <strain evidence="11">SARC-B</strain>
        <strain evidence="12">SARC-C</strain>
        <strain evidence="13">SULA</strain>
    </source>
</reference>
<dbReference type="Proteomes" id="UP000594632">
    <property type="component" value="Chromosome"/>
</dbReference>
<evidence type="ECO:0000313" key="23">
    <source>
        <dbReference type="Proteomes" id="UP000033057"/>
    </source>
</evidence>
<dbReference type="GO" id="GO:0005524">
    <property type="term" value="F:ATP binding"/>
    <property type="evidence" value="ECO:0007669"/>
    <property type="project" value="UniProtKB-UniRule"/>
</dbReference>
<dbReference type="GeneID" id="1453346"/>
<reference evidence="26" key="2">
    <citation type="submission" date="2016-04" db="EMBL/GenBank/DDBJ databases">
        <authorList>
            <person name="Shah S.A."/>
            <person name="Garrett R.A."/>
        </authorList>
    </citation>
    <scope>NUCLEOTIDE SEQUENCE [LARGE SCALE GENOMIC DNA]</scope>
    <source>
        <strain evidence="26">ATCC 35091 / DSM 1616 / JCM 8930 / NBRC 15331 / P1</strain>
    </source>
</reference>
<dbReference type="PANTHER" id="PTHR43450:SF1">
    <property type="entry name" value="ASPARTATE--TRNA LIGASE, CYTOPLASMIC"/>
    <property type="match status" value="1"/>
</dbReference>
<dbReference type="GO" id="GO:0000287">
    <property type="term" value="F:magnesium ion binding"/>
    <property type="evidence" value="ECO:0007669"/>
    <property type="project" value="UniProtKB-UniRule"/>
</dbReference>
<dbReference type="InterPro" id="IPR006195">
    <property type="entry name" value="aa-tRNA-synth_II"/>
</dbReference>
<dbReference type="SMR" id="A0A0E3MD40"/>
<feature type="binding site" evidence="9">
    <location>
        <position position="352"/>
    </location>
    <ligand>
        <name>Mg(2+)</name>
        <dbReference type="ChEBI" id="CHEBI:18420"/>
        <label>3</label>
    </ligand>
</feature>
<dbReference type="Proteomes" id="UP000273443">
    <property type="component" value="Chromosome"/>
</dbReference>
<gene>
    <name evidence="9 11" type="primary">aspS</name>
    <name evidence="21" type="ORF">HFC64_12340</name>
    <name evidence="22" type="ORF">SSOP1_0158</name>
    <name evidence="13" type="ORF">SULA_1187</name>
    <name evidence="11" type="ORF">SULB_1188</name>
    <name evidence="12" type="ORF">SULC_1186</name>
    <name evidence="14" type="ORF">SULG_05865</name>
    <name evidence="15" type="ORF">SULH_05865</name>
    <name evidence="16" type="ORF">SULI_05865</name>
    <name evidence="17" type="ORF">SULM_05865</name>
    <name evidence="18" type="ORF">SULN_05865</name>
    <name evidence="19" type="ORF">SULO_05875</name>
    <name evidence="20" type="ORF">SULZ_06110</name>
</gene>
<keyword evidence="4 9" id="KW-0436">Ligase</keyword>
<reference evidence="21 34" key="6">
    <citation type="journal article" date="2020" name="Nat. Commun.">
        <title>The structures of two archaeal type IV pili illuminate evolutionary relationships.</title>
        <authorList>
            <person name="Wang F."/>
            <person name="Baquero D.P."/>
            <person name="Su Z."/>
            <person name="Beltran L.C."/>
            <person name="Prangishvili D."/>
            <person name="Krupovic M."/>
            <person name="Egelman E.H."/>
        </authorList>
    </citation>
    <scope>NUCLEOTIDE SEQUENCE [LARGE SCALE GENOMIC DNA]</scope>
    <source>
        <strain evidence="21 34">POZ149</strain>
    </source>
</reference>
<dbReference type="PROSITE" id="PS50862">
    <property type="entry name" value="AA_TRNA_LIGASE_II"/>
    <property type="match status" value="1"/>
</dbReference>
<evidence type="ECO:0000313" key="25">
    <source>
        <dbReference type="Proteomes" id="UP000033106"/>
    </source>
</evidence>
<proteinExistence type="inferred from homology"/>
<evidence type="ECO:0000313" key="24">
    <source>
        <dbReference type="Proteomes" id="UP000033085"/>
    </source>
</evidence>
<dbReference type="GO" id="GO:0003723">
    <property type="term" value="F:RNA binding"/>
    <property type="evidence" value="ECO:0007669"/>
    <property type="project" value="TreeGrafter"/>
</dbReference>
<dbReference type="KEGG" id="ssof:SULC_1186"/>
<feature type="binding site" evidence="9">
    <location>
        <begin position="400"/>
        <end position="403"/>
    </location>
    <ligand>
        <name>ATP</name>
        <dbReference type="ChEBI" id="CHEBI:30616"/>
    </ligand>
</feature>
<dbReference type="Proteomes" id="UP000033085">
    <property type="component" value="Chromosome"/>
</dbReference>
<dbReference type="Proteomes" id="UP000269431">
    <property type="component" value="Chromosome"/>
</dbReference>
<comment type="cofactor">
    <cofactor evidence="9">
        <name>Mg(2+)</name>
        <dbReference type="ChEBI" id="CHEBI:18420"/>
    </cofactor>
    <text evidence="9">Binds 3 Mg(2+) cations per subunit. The strongest magnesium site (Mg1) is bound to the beta- and gamma-phosphates of ATP and four water molecules complete its coordination sphere.</text>
</comment>
<dbReference type="KEGG" id="ssol:SULB_1188"/>
<reference evidence="22" key="3">
    <citation type="submission" date="2016-04" db="EMBL/GenBank/DDBJ databases">
        <authorList>
            <person name="Evans L.H."/>
            <person name="Alamgir A."/>
            <person name="Owens N."/>
            <person name="Weber N.D."/>
            <person name="Virtaneva K."/>
            <person name="Barbian K."/>
            <person name="Babar A."/>
            <person name="Rosenke K."/>
        </authorList>
    </citation>
    <scope>NUCLEOTIDE SEQUENCE</scope>
    <source>
        <strain evidence="22">P1</strain>
    </source>
</reference>
<organism evidence="11 24">
    <name type="scientific">Saccharolobus solfataricus</name>
    <name type="common">Sulfolobus solfataricus</name>
    <dbReference type="NCBI Taxonomy" id="2287"/>
    <lineage>
        <taxon>Archaea</taxon>
        <taxon>Thermoproteota</taxon>
        <taxon>Thermoprotei</taxon>
        <taxon>Sulfolobales</taxon>
        <taxon>Sulfolobaceae</taxon>
        <taxon>Saccharolobus</taxon>
    </lineage>
</organism>
<keyword evidence="6 9" id="KW-0067">ATP-binding</keyword>
<evidence type="ECO:0000313" key="28">
    <source>
        <dbReference type="Proteomes" id="UP000269431"/>
    </source>
</evidence>
<comment type="subcellular location">
    <subcellularLocation>
        <location evidence="1 9">Cytoplasm</location>
    </subcellularLocation>
</comment>
<feature type="binding site" evidence="9">
    <location>
        <begin position="210"/>
        <end position="212"/>
    </location>
    <ligand>
        <name>ATP</name>
        <dbReference type="ChEBI" id="CHEBI:30616"/>
    </ligand>
</feature>
<evidence type="ECO:0000256" key="6">
    <source>
        <dbReference type="ARBA" id="ARBA00022840"/>
    </source>
</evidence>
<dbReference type="EMBL" id="CP011055">
    <property type="protein sequence ID" value="AKA73497.1"/>
    <property type="molecule type" value="Genomic_DNA"/>
</dbReference>
<dbReference type="OrthoDB" id="5908at2157"/>
<dbReference type="Gene3D" id="3.30.930.10">
    <property type="entry name" value="Bira Bifunctional Protein, Domain 2"/>
    <property type="match status" value="1"/>
</dbReference>
<evidence type="ECO:0000256" key="2">
    <source>
        <dbReference type="ARBA" id="ARBA00005312"/>
    </source>
</evidence>
<feature type="binding site" evidence="9">
    <location>
        <position position="355"/>
    </location>
    <ligand>
        <name>L-aspartate</name>
        <dbReference type="ChEBI" id="CHEBI:29991"/>
    </ligand>
</feature>
<dbReference type="InterPro" id="IPR004364">
    <property type="entry name" value="Aa-tRNA-synt_II"/>
</dbReference>
<evidence type="ECO:0000256" key="5">
    <source>
        <dbReference type="ARBA" id="ARBA00022741"/>
    </source>
</evidence>
<dbReference type="GO" id="GO:0006422">
    <property type="term" value="P:aspartyl-tRNA aminoacylation"/>
    <property type="evidence" value="ECO:0007669"/>
    <property type="project" value="UniProtKB-UniRule"/>
</dbReference>
<reference evidence="27 28" key="4">
    <citation type="journal article" date="2018" name="Proc. Natl. Acad. Sci. U.S.A.">
        <title>Nonmutational mechanism of inheritance in the Archaeon Sulfolobus solfataricus.</title>
        <authorList>
            <person name="Payne S."/>
            <person name="McCarthy S."/>
            <person name="Johnson T."/>
            <person name="North E."/>
            <person name="Blum P."/>
        </authorList>
    </citation>
    <scope>NUCLEOTIDE SEQUENCE [LARGE SCALE GENOMIC DNA]</scope>
    <source>
        <strain evidence="15 27">SARC-H</strain>
        <strain evidence="16 31">SARC-I</strain>
        <strain evidence="18 32">SARC-N</strain>
        <strain evidence="19 33">SARC-O</strain>
        <strain evidence="20 28">SUL120</strain>
        <strain evidence="14 29">SULG</strain>
        <strain evidence="17 30">SULM</strain>
    </source>
</reference>
<keyword evidence="7 9" id="KW-0648">Protein biosynthesis</keyword>
<evidence type="ECO:0000256" key="1">
    <source>
        <dbReference type="ARBA" id="ARBA00004496"/>
    </source>
</evidence>
<dbReference type="Pfam" id="PF01336">
    <property type="entry name" value="tRNA_anti-codon"/>
    <property type="match status" value="1"/>
</dbReference>
<keyword evidence="5 9" id="KW-0547">Nucleotide-binding</keyword>
<evidence type="ECO:0000313" key="13">
    <source>
        <dbReference type="EMBL" id="AKA78887.1"/>
    </source>
</evidence>
<comment type="subunit">
    <text evidence="9">Homodimer.</text>
</comment>
<keyword evidence="3 9" id="KW-0963">Cytoplasm</keyword>
<evidence type="ECO:0000313" key="27">
    <source>
        <dbReference type="Proteomes" id="UP000267993"/>
    </source>
</evidence>
<dbReference type="EMBL" id="CP033235">
    <property type="protein sequence ID" value="AZF67966.1"/>
    <property type="molecule type" value="Genomic_DNA"/>
</dbReference>
<feature type="binding site" evidence="9">
    <location>
        <position position="167"/>
    </location>
    <ligand>
        <name>L-aspartate</name>
        <dbReference type="ChEBI" id="CHEBI:29991"/>
    </ligand>
</feature>
<accession>A0A0E3MD40</accession>
<evidence type="ECO:0000313" key="30">
    <source>
        <dbReference type="Proteomes" id="UP000273443"/>
    </source>
</evidence>
<dbReference type="KEGG" id="ssoa:SULA_1187"/>
<dbReference type="SUPFAM" id="SSF55681">
    <property type="entry name" value="Class II aaRS and biotin synthetases"/>
    <property type="match status" value="1"/>
</dbReference>
<evidence type="ECO:0000256" key="7">
    <source>
        <dbReference type="ARBA" id="ARBA00022917"/>
    </source>
</evidence>
<dbReference type="SUPFAM" id="SSF50249">
    <property type="entry name" value="Nucleic acid-binding proteins"/>
    <property type="match status" value="1"/>
</dbReference>
<evidence type="ECO:0000256" key="3">
    <source>
        <dbReference type="ARBA" id="ARBA00022490"/>
    </source>
</evidence>
<dbReference type="GO" id="GO:0004815">
    <property type="term" value="F:aspartate-tRNA ligase activity"/>
    <property type="evidence" value="ECO:0007669"/>
    <property type="project" value="UniProtKB-UniRule"/>
</dbReference>
<dbReference type="Gene3D" id="2.40.50.140">
    <property type="entry name" value="Nucleic acid-binding proteins"/>
    <property type="match status" value="1"/>
</dbReference>
<dbReference type="HAMAP" id="MF_02075">
    <property type="entry name" value="Asp_tRNA_synth_type2"/>
    <property type="match status" value="1"/>
</dbReference>
<evidence type="ECO:0000313" key="26">
    <source>
        <dbReference type="Proteomes" id="UP000076770"/>
    </source>
</evidence>
<evidence type="ECO:0000313" key="17">
    <source>
        <dbReference type="EMBL" id="AZF75831.1"/>
    </source>
</evidence>
<dbReference type="InterPro" id="IPR004365">
    <property type="entry name" value="NA-bd_OB_tRNA"/>
</dbReference>
<evidence type="ECO:0000313" key="19">
    <source>
        <dbReference type="EMBL" id="AZF81044.1"/>
    </source>
</evidence>
<dbReference type="EMBL" id="CP033238">
    <property type="protein sequence ID" value="AZF75831.1"/>
    <property type="molecule type" value="Genomic_DNA"/>
</dbReference>
<dbReference type="EMBL" id="LT549890">
    <property type="protein sequence ID" value="SAI83712.1"/>
    <property type="molecule type" value="Genomic_DNA"/>
</dbReference>
<feature type="site" description="Important for tRNA non-discrimination" evidence="9">
    <location>
        <position position="82"/>
    </location>
</feature>
<dbReference type="PANTHER" id="PTHR43450">
    <property type="entry name" value="ASPARTYL-TRNA SYNTHETASE"/>
    <property type="match status" value="1"/>
</dbReference>
<comment type="similarity">
    <text evidence="2 9">Belongs to the class-II aminoacyl-tRNA synthetase family. Type 2 subfamily.</text>
</comment>
<dbReference type="FunFam" id="3.30.930.10:FF:000038">
    <property type="entry name" value="Aspartate--tRNA ligase"/>
    <property type="match status" value="1"/>
</dbReference>
<dbReference type="Proteomes" id="UP000033057">
    <property type="component" value="Chromosome"/>
</dbReference>
<evidence type="ECO:0000313" key="20">
    <source>
        <dbReference type="EMBL" id="AZF83682.1"/>
    </source>
</evidence>
<dbReference type="NCBIfam" id="TIGR00458">
    <property type="entry name" value="aspS_nondisc"/>
    <property type="match status" value="1"/>
</dbReference>
<dbReference type="EMBL" id="CP033239">
    <property type="protein sequence ID" value="AZF78438.1"/>
    <property type="molecule type" value="Genomic_DNA"/>
</dbReference>
<evidence type="ECO:0000313" key="32">
    <source>
        <dbReference type="Proteomes" id="UP000278715"/>
    </source>
</evidence>
<dbReference type="GeneID" id="44129139"/>
<dbReference type="Proteomes" id="UP000275843">
    <property type="component" value="Chromosome"/>
</dbReference>
<dbReference type="Proteomes" id="UP000273194">
    <property type="component" value="Chromosome"/>
</dbReference>
<feature type="domain" description="Aminoacyl-transfer RNA synthetases class-II family profile" evidence="10">
    <location>
        <begin position="135"/>
        <end position="429"/>
    </location>
</feature>
<sequence>MFRTHLVSELNPKLDGSEVKVAGWVHNVRNLGGKIFILLRDKSGIGQIVVEKGNNAYDKVINIGLESTIVVNGVVKADARAPNGVEVHAKDIEILSYARSPLPLDVTGKVKADIDTRLRERLLDLRRLEMQAVLKIQSVAVKSFRETLYKHGFVEVFTPKIIASATEGGAQLFPVLYFGKEAFLAQSPQLYKELLAGAIERVFEIAPAWRAEESDTPYHLSEFISMDVEMAFADYNDIMALIEQIIYNMINDVKRECENELKILNYTPPNVRIPIKKVSYSDAIELLKSKGVNIKFGDDIGTPELRVLYNELKEDLYFVTDWPWLSRPFYTKQKKDNPQLSESFDLIFRWLEIVSGSSRNHVKEVLENSLKVRGLNPESFEFFLKWFDYGMPPHAGFGMGLARVMLMLTGLQSVKEVVPFPRDKKRLTP</sequence>
<dbReference type="GO" id="GO:0017101">
    <property type="term" value="C:aminoacyl-tRNA synthetase multienzyme complex"/>
    <property type="evidence" value="ECO:0007669"/>
    <property type="project" value="TreeGrafter"/>
</dbReference>
<evidence type="ECO:0000313" key="12">
    <source>
        <dbReference type="EMBL" id="AKA76195.1"/>
    </source>
</evidence>
<evidence type="ECO:0000313" key="16">
    <source>
        <dbReference type="EMBL" id="AZF73206.1"/>
    </source>
</evidence>
<feature type="binding site" evidence="9">
    <location>
        <position position="352"/>
    </location>
    <ligand>
        <name>ATP</name>
        <dbReference type="ChEBI" id="CHEBI:30616"/>
    </ligand>
</feature>
<dbReference type="CDD" id="cd00776">
    <property type="entry name" value="AsxRS_core"/>
    <property type="match status" value="1"/>
</dbReference>
<dbReference type="Pfam" id="PF00152">
    <property type="entry name" value="tRNA-synt_2"/>
    <property type="match status" value="1"/>
</dbReference>
<dbReference type="Proteomes" id="UP000033106">
    <property type="component" value="Chromosome"/>
</dbReference>
<dbReference type="InterPro" id="IPR002312">
    <property type="entry name" value="Asp/Asn-tRNA-synth_IIb"/>
</dbReference>
<dbReference type="Proteomes" id="UP000267993">
    <property type="component" value="Chromosome"/>
</dbReference>
<comment type="function">
    <text evidence="9">Aspartyl-tRNA synthetase with relaxed tRNA specificity since it is able to aspartylate not only its cognate tRNA(Asp) but also tRNA(Asn). Reaction proceeds in two steps: L-aspartate is first activated by ATP to form Asp-AMP and then transferred to the acceptor end of tRNA(Asp/Asn).</text>
</comment>
<feature type="region of interest" description="Aspartate" evidence="9">
    <location>
        <begin position="189"/>
        <end position="192"/>
    </location>
</feature>
<keyword evidence="8 9" id="KW-0030">Aminoacyl-tRNA synthetase</keyword>
<dbReference type="InterPro" id="IPR012340">
    <property type="entry name" value="NA-bd_OB-fold"/>
</dbReference>
<dbReference type="AlphaFoldDB" id="A0A0E3MD40"/>
<evidence type="ECO:0000313" key="15">
    <source>
        <dbReference type="EMBL" id="AZF70586.1"/>
    </source>
</evidence>
<dbReference type="GO" id="GO:0050560">
    <property type="term" value="F:aspartate-tRNA(Asn) ligase activity"/>
    <property type="evidence" value="ECO:0007669"/>
    <property type="project" value="UniProtKB-EC"/>
</dbReference>
<evidence type="ECO:0000313" key="21">
    <source>
        <dbReference type="EMBL" id="QPG50487.1"/>
    </source>
</evidence>
<dbReference type="EMBL" id="CP011056">
    <property type="protein sequence ID" value="AKA76195.1"/>
    <property type="molecule type" value="Genomic_DNA"/>
</dbReference>
<keyword evidence="9" id="KW-0460">Magnesium</keyword>
<evidence type="ECO:0000313" key="14">
    <source>
        <dbReference type="EMBL" id="AZF67966.1"/>
    </source>
</evidence>
<dbReference type="GO" id="GO:0005829">
    <property type="term" value="C:cytosol"/>
    <property type="evidence" value="ECO:0007669"/>
    <property type="project" value="TreeGrafter"/>
</dbReference>
<name>A0A0E3MD40_SACSO</name>
<evidence type="ECO:0000256" key="8">
    <source>
        <dbReference type="ARBA" id="ARBA00023146"/>
    </source>
</evidence>
<evidence type="ECO:0000313" key="29">
    <source>
        <dbReference type="Proteomes" id="UP000273194"/>
    </source>
</evidence>
<dbReference type="Proteomes" id="UP000076770">
    <property type="component" value="Chromosome i"/>
</dbReference>
<dbReference type="EMBL" id="CP011057">
    <property type="protein sequence ID" value="AKA78887.1"/>
    <property type="molecule type" value="Genomic_DNA"/>
</dbReference>
<dbReference type="InterPro" id="IPR004523">
    <property type="entry name" value="Asp-tRNA_synthase_2"/>
</dbReference>
<evidence type="ECO:0000313" key="34">
    <source>
        <dbReference type="Proteomes" id="UP000594632"/>
    </source>
</evidence>
<feature type="binding site" evidence="9">
    <location>
        <position position="210"/>
    </location>
    <ligand>
        <name>L-aspartate</name>
        <dbReference type="ChEBI" id="CHEBI:29991"/>
    </ligand>
</feature>
<reference evidence="23 24" key="1">
    <citation type="journal article" date="2015" name="Genome Announc.">
        <title>Complete Genome Sequence of Sulfolobus solfataricus Strain 98/2 and Evolved Derivatives.</title>
        <authorList>
            <person name="McCarthy S."/>
            <person name="Gradnigo J."/>
            <person name="Johnson T."/>
            <person name="Payne S."/>
            <person name="Lipzen A."/>
            <person name="Martin J."/>
            <person name="Schackwitz W."/>
            <person name="Moriyama E."/>
            <person name="Blum P."/>
        </authorList>
    </citation>
    <scope>NUCLEOTIDE SEQUENCE [LARGE SCALE GENOMIC DNA]</scope>
    <source>
        <strain evidence="23">98/2 SULC</strain>
        <strain evidence="11">SARC-B</strain>
        <strain evidence="12">SARC-C</strain>
        <strain evidence="13 25">SULA</strain>
        <strain evidence="24">SULB</strain>
    </source>
</reference>
<evidence type="ECO:0000313" key="33">
    <source>
        <dbReference type="Proteomes" id="UP000282269"/>
    </source>
</evidence>
<comment type="caution">
    <text evidence="9">Lacks conserved residue(s) required for the propagation of feature annotation.</text>
</comment>
<dbReference type="EMBL" id="CP033236">
    <property type="protein sequence ID" value="AZF70586.1"/>
    <property type="molecule type" value="Genomic_DNA"/>
</dbReference>
<feature type="binding site" evidence="9">
    <location>
        <position position="359"/>
    </location>
    <ligand>
        <name>L-aspartate</name>
        <dbReference type="ChEBI" id="CHEBI:29991"/>
    </ligand>
</feature>
<keyword evidence="9" id="KW-0479">Metal-binding</keyword>
<dbReference type="EMBL" id="CP033240">
    <property type="protein sequence ID" value="AZF81044.1"/>
    <property type="molecule type" value="Genomic_DNA"/>
</dbReference>
<evidence type="ECO:0000313" key="18">
    <source>
        <dbReference type="EMBL" id="AZF78438.1"/>
    </source>
</evidence>
<dbReference type="EC" id="6.1.1.23" evidence="9"/>
<dbReference type="InterPro" id="IPR045864">
    <property type="entry name" value="aa-tRNA-synth_II/BPL/LPL"/>
</dbReference>
<dbReference type="EMBL" id="CP050869">
    <property type="protein sequence ID" value="QPG50487.1"/>
    <property type="molecule type" value="Genomic_DNA"/>
</dbReference>
<dbReference type="Proteomes" id="UP000282269">
    <property type="component" value="Chromosome"/>
</dbReference>
<evidence type="ECO:0000256" key="4">
    <source>
        <dbReference type="ARBA" id="ARBA00022598"/>
    </source>
</evidence>
<feature type="binding site" evidence="9">
    <location>
        <position position="352"/>
    </location>
    <ligand>
        <name>Mg(2+)</name>
        <dbReference type="ChEBI" id="CHEBI:18420"/>
        <label>2</label>
    </ligand>
</feature>
<evidence type="ECO:0000259" key="10">
    <source>
        <dbReference type="PROSITE" id="PS50862"/>
    </source>
</evidence>
<dbReference type="Proteomes" id="UP000278715">
    <property type="component" value="Chromosome"/>
</dbReference>
<comment type="catalytic activity">
    <reaction evidence="9">
        <text>tRNA(Asx) + L-aspartate + ATP = L-aspartyl-tRNA(Asx) + AMP + diphosphate</text>
        <dbReference type="Rhea" id="RHEA:18349"/>
        <dbReference type="Rhea" id="RHEA-COMP:9710"/>
        <dbReference type="Rhea" id="RHEA-COMP:9711"/>
        <dbReference type="ChEBI" id="CHEBI:29991"/>
        <dbReference type="ChEBI" id="CHEBI:30616"/>
        <dbReference type="ChEBI" id="CHEBI:33019"/>
        <dbReference type="ChEBI" id="CHEBI:78442"/>
        <dbReference type="ChEBI" id="CHEBI:78516"/>
        <dbReference type="ChEBI" id="CHEBI:456215"/>
        <dbReference type="EC" id="6.1.1.23"/>
    </reaction>
</comment>
<dbReference type="OMA" id="WVHEIRD"/>
<evidence type="ECO:0000313" key="11">
    <source>
        <dbReference type="EMBL" id="AKA73497.1"/>
    </source>
</evidence>
<dbReference type="PRINTS" id="PR01042">
    <property type="entry name" value="TRNASYNTHASP"/>
</dbReference>
<evidence type="ECO:0000313" key="31">
    <source>
        <dbReference type="Proteomes" id="UP000275843"/>
    </source>
</evidence>
<dbReference type="NCBIfam" id="NF003483">
    <property type="entry name" value="PRK05159.1"/>
    <property type="match status" value="1"/>
</dbReference>